<name>A0AAE0MD45_9PEZI</name>
<dbReference type="InterPro" id="IPR019734">
    <property type="entry name" value="TPR_rpt"/>
</dbReference>
<dbReference type="GO" id="GO:0006515">
    <property type="term" value="P:protein quality control for misfolded or incompletely synthesized proteins"/>
    <property type="evidence" value="ECO:0007669"/>
    <property type="project" value="TreeGrafter"/>
</dbReference>
<comment type="caution">
    <text evidence="3">The sequence shown here is derived from an EMBL/GenBank/DDBJ whole genome shotgun (WGS) entry which is preliminary data.</text>
</comment>
<dbReference type="CDD" id="cd24145">
    <property type="entry name" value="Mgr3-like"/>
    <property type="match status" value="1"/>
</dbReference>
<accession>A0AAE0MD45</accession>
<feature type="region of interest" description="Disordered" evidence="1">
    <location>
        <begin position="62"/>
        <end position="93"/>
    </location>
</feature>
<organism evidence="3 4">
    <name type="scientific">Cercophora scortea</name>
    <dbReference type="NCBI Taxonomy" id="314031"/>
    <lineage>
        <taxon>Eukaryota</taxon>
        <taxon>Fungi</taxon>
        <taxon>Dikarya</taxon>
        <taxon>Ascomycota</taxon>
        <taxon>Pezizomycotina</taxon>
        <taxon>Sordariomycetes</taxon>
        <taxon>Sordariomycetidae</taxon>
        <taxon>Sordariales</taxon>
        <taxon>Lasiosphaeriaceae</taxon>
        <taxon>Cercophora</taxon>
    </lineage>
</organism>
<sequence>MCAARMATARPPGSLRHLARLAPPQCSSQSPLLLRFEVAKRHRALDGTESLTIIAGGSSRQCRFQSTTSSGRRDKHSYNEDPTQDPNAPPPPRPSMARLIFKALWDSFKHPASAFRGQSLKKLFQQSPEELVLAIVVLAASVVLVVYIVRTYFTYFYSEEFTRYPQPIAKALRRALYYSNYQPDPRLALKYYKIALELCDELHLDPFSDDVMGIKIQLAAWLEKTGNYENAATVLEALLGDCKRWVDVMEKSVKEGTIPKTLLPPAPGEVDGSAPAQNAGPEEVRETIWGKRTRVLGKAVGISVKLAAIYADEHLTKPELAHEKLVWAVETALKELQRRSAEPLKEGEGDWMTPEQIGGALESLGHSYESKSQFQLALPLFFEALRLCQDQCHSAVLMNNIAICFAQHPVMGLGEAAVDSMMAPLSPSATPTERRASYLDAAQRWARNANQHAAEPQGEQRTPECDEACAVSLCNLADIASLSGNPVEARQRFEQAIALSKRVGYAPGVAQAEAGLRALSKSSP</sequence>
<dbReference type="SMART" id="SM00028">
    <property type="entry name" value="TPR"/>
    <property type="match status" value="2"/>
</dbReference>
<feature type="transmembrane region" description="Helical" evidence="2">
    <location>
        <begin position="131"/>
        <end position="153"/>
    </location>
</feature>
<dbReference type="GO" id="GO:0031942">
    <property type="term" value="C:i-AAA complex"/>
    <property type="evidence" value="ECO:0007669"/>
    <property type="project" value="TreeGrafter"/>
</dbReference>
<keyword evidence="2" id="KW-0472">Membrane</keyword>
<evidence type="ECO:0000313" key="3">
    <source>
        <dbReference type="EMBL" id="KAK3327815.1"/>
    </source>
</evidence>
<feature type="region of interest" description="Disordered" evidence="1">
    <location>
        <begin position="259"/>
        <end position="283"/>
    </location>
</feature>
<keyword evidence="2" id="KW-0812">Transmembrane</keyword>
<reference evidence="3" key="1">
    <citation type="journal article" date="2023" name="Mol. Phylogenet. Evol.">
        <title>Genome-scale phylogeny and comparative genomics of the fungal order Sordariales.</title>
        <authorList>
            <person name="Hensen N."/>
            <person name="Bonometti L."/>
            <person name="Westerberg I."/>
            <person name="Brannstrom I.O."/>
            <person name="Guillou S."/>
            <person name="Cros-Aarteil S."/>
            <person name="Calhoun S."/>
            <person name="Haridas S."/>
            <person name="Kuo A."/>
            <person name="Mondo S."/>
            <person name="Pangilinan J."/>
            <person name="Riley R."/>
            <person name="LaButti K."/>
            <person name="Andreopoulos B."/>
            <person name="Lipzen A."/>
            <person name="Chen C."/>
            <person name="Yan M."/>
            <person name="Daum C."/>
            <person name="Ng V."/>
            <person name="Clum A."/>
            <person name="Steindorff A."/>
            <person name="Ohm R.A."/>
            <person name="Martin F."/>
            <person name="Silar P."/>
            <person name="Natvig D.O."/>
            <person name="Lalanne C."/>
            <person name="Gautier V."/>
            <person name="Ament-Velasquez S.L."/>
            <person name="Kruys A."/>
            <person name="Hutchinson M.I."/>
            <person name="Powell A.J."/>
            <person name="Barry K."/>
            <person name="Miller A.N."/>
            <person name="Grigoriev I.V."/>
            <person name="Debuchy R."/>
            <person name="Gladieux P."/>
            <person name="Hiltunen Thoren M."/>
            <person name="Johannesson H."/>
        </authorList>
    </citation>
    <scope>NUCLEOTIDE SEQUENCE</scope>
    <source>
        <strain evidence="3">SMH4131-1</strain>
    </source>
</reference>
<protein>
    <submittedName>
        <fullName evidence="3">Uncharacterized protein</fullName>
    </submittedName>
</protein>
<dbReference type="SUPFAM" id="SSF48452">
    <property type="entry name" value="TPR-like"/>
    <property type="match status" value="1"/>
</dbReference>
<dbReference type="PANTHER" id="PTHR28142">
    <property type="entry name" value="MITOCHONDRIAL INNER MEMBRANE I-AAA PROTEASE SUPERCOMPLEX SUBUNIT MGR3-RELATED"/>
    <property type="match status" value="1"/>
</dbReference>
<dbReference type="InterPro" id="IPR011990">
    <property type="entry name" value="TPR-like_helical_dom_sf"/>
</dbReference>
<keyword evidence="4" id="KW-1185">Reference proteome</keyword>
<keyword evidence="2" id="KW-1133">Transmembrane helix</keyword>
<proteinExistence type="predicted"/>
<dbReference type="PANTHER" id="PTHR28142:SF1">
    <property type="entry name" value="MITOCHONDRIAL INNER MEMBRANE I-AAA PROTEASE SUPERCOMPLEX SUBUNIT MGR3-RELATED"/>
    <property type="match status" value="1"/>
</dbReference>
<dbReference type="Proteomes" id="UP001286456">
    <property type="component" value="Unassembled WGS sequence"/>
</dbReference>
<evidence type="ECO:0000256" key="1">
    <source>
        <dbReference type="SAM" id="MobiDB-lite"/>
    </source>
</evidence>
<dbReference type="EMBL" id="JAUEPO010000003">
    <property type="protein sequence ID" value="KAK3327815.1"/>
    <property type="molecule type" value="Genomic_DNA"/>
</dbReference>
<dbReference type="Pfam" id="PF13176">
    <property type="entry name" value="TPR_7"/>
    <property type="match status" value="1"/>
</dbReference>
<dbReference type="AlphaFoldDB" id="A0AAE0MD45"/>
<dbReference type="Gene3D" id="1.25.40.10">
    <property type="entry name" value="Tetratricopeptide repeat domain"/>
    <property type="match status" value="1"/>
</dbReference>
<reference evidence="3" key="2">
    <citation type="submission" date="2023-06" db="EMBL/GenBank/DDBJ databases">
        <authorList>
            <consortium name="Lawrence Berkeley National Laboratory"/>
            <person name="Haridas S."/>
            <person name="Hensen N."/>
            <person name="Bonometti L."/>
            <person name="Westerberg I."/>
            <person name="Brannstrom I.O."/>
            <person name="Guillou S."/>
            <person name="Cros-Aarteil S."/>
            <person name="Calhoun S."/>
            <person name="Kuo A."/>
            <person name="Mondo S."/>
            <person name="Pangilinan J."/>
            <person name="Riley R."/>
            <person name="Labutti K."/>
            <person name="Andreopoulos B."/>
            <person name="Lipzen A."/>
            <person name="Chen C."/>
            <person name="Yanf M."/>
            <person name="Daum C."/>
            <person name="Ng V."/>
            <person name="Clum A."/>
            <person name="Steindorff A."/>
            <person name="Ohm R."/>
            <person name="Martin F."/>
            <person name="Silar P."/>
            <person name="Natvig D."/>
            <person name="Lalanne C."/>
            <person name="Gautier V."/>
            <person name="Ament-Velasquez S.L."/>
            <person name="Kruys A."/>
            <person name="Hutchinson M.I."/>
            <person name="Powell A.J."/>
            <person name="Barry K."/>
            <person name="Miller A.N."/>
            <person name="Grigoriev I.V."/>
            <person name="Debuchy R."/>
            <person name="Gladieux P."/>
            <person name="Thoren M.H."/>
            <person name="Johannesson H."/>
        </authorList>
    </citation>
    <scope>NUCLEOTIDE SEQUENCE</scope>
    <source>
        <strain evidence="3">SMH4131-1</strain>
    </source>
</reference>
<dbReference type="GO" id="GO:0051787">
    <property type="term" value="F:misfolded protein binding"/>
    <property type="evidence" value="ECO:0007669"/>
    <property type="project" value="TreeGrafter"/>
</dbReference>
<dbReference type="InterPro" id="IPR040201">
    <property type="entry name" value="Mrg3-like"/>
</dbReference>
<evidence type="ECO:0000256" key="2">
    <source>
        <dbReference type="SAM" id="Phobius"/>
    </source>
</evidence>
<gene>
    <name evidence="3" type="ORF">B0T19DRAFT_400633</name>
</gene>
<evidence type="ECO:0000313" key="4">
    <source>
        <dbReference type="Proteomes" id="UP001286456"/>
    </source>
</evidence>